<dbReference type="EMBL" id="VSSQ01051243">
    <property type="protein sequence ID" value="MPN05333.1"/>
    <property type="molecule type" value="Genomic_DNA"/>
</dbReference>
<proteinExistence type="predicted"/>
<accession>A0A645EXW7</accession>
<dbReference type="InterPro" id="IPR043864">
    <property type="entry name" value="Omp85-like_dom"/>
</dbReference>
<organism evidence="2">
    <name type="scientific">bioreactor metagenome</name>
    <dbReference type="NCBI Taxonomy" id="1076179"/>
    <lineage>
        <taxon>unclassified sequences</taxon>
        <taxon>metagenomes</taxon>
        <taxon>ecological metagenomes</taxon>
    </lineage>
</organism>
<evidence type="ECO:0000313" key="2">
    <source>
        <dbReference type="EMBL" id="MPN05333.1"/>
    </source>
</evidence>
<reference evidence="2" key="1">
    <citation type="submission" date="2019-08" db="EMBL/GenBank/DDBJ databases">
        <authorList>
            <person name="Kucharzyk K."/>
            <person name="Murdoch R.W."/>
            <person name="Higgins S."/>
            <person name="Loffler F."/>
        </authorList>
    </citation>
    <scope>NUCLEOTIDE SEQUENCE</scope>
</reference>
<evidence type="ECO:0000259" key="1">
    <source>
        <dbReference type="Pfam" id="PF19143"/>
    </source>
</evidence>
<comment type="caution">
    <text evidence="2">The sequence shown here is derived from an EMBL/GenBank/DDBJ whole genome shotgun (WGS) entry which is preliminary data.</text>
</comment>
<feature type="domain" description="OMP85-like membrane spanning beta-barrel" evidence="1">
    <location>
        <begin position="3"/>
        <end position="112"/>
    </location>
</feature>
<protein>
    <recommendedName>
        <fullName evidence="1">OMP85-like membrane spanning beta-barrel domain-containing protein</fullName>
    </recommendedName>
</protein>
<dbReference type="AlphaFoldDB" id="A0A645EXW7"/>
<sequence>MYANFVGGQYNGHYVSQQIALQGTRGMELLKNTVVAAQTNIRYHFTPNHCIHTNLNCIVHHDKLLKLTEGQSFLDGSIGYSYNSIVGPMAFEVGYSGLSRSLYPFISLGYYF</sequence>
<name>A0A645EXW7_9ZZZZ</name>
<dbReference type="Pfam" id="PF19143">
    <property type="entry name" value="Omp85_2"/>
    <property type="match status" value="1"/>
</dbReference>
<gene>
    <name evidence="2" type="ORF">SDC9_152583</name>
</gene>